<evidence type="ECO:0000256" key="1">
    <source>
        <dbReference type="ARBA" id="ARBA00000900"/>
    </source>
</evidence>
<dbReference type="OrthoDB" id="42752at2759"/>
<dbReference type="GO" id="GO:0008270">
    <property type="term" value="F:zinc ion binding"/>
    <property type="evidence" value="ECO:0007669"/>
    <property type="project" value="UniProtKB-UniRule"/>
</dbReference>
<gene>
    <name evidence="13" type="ORF">FisN_1Hh442</name>
</gene>
<evidence type="ECO:0000313" key="14">
    <source>
        <dbReference type="Proteomes" id="UP000198406"/>
    </source>
</evidence>
<feature type="region of interest" description="Disordered" evidence="11">
    <location>
        <begin position="1602"/>
        <end position="1621"/>
    </location>
</feature>
<dbReference type="Proteomes" id="UP000198406">
    <property type="component" value="Unassembled WGS sequence"/>
</dbReference>
<dbReference type="InterPro" id="IPR003126">
    <property type="entry name" value="Znf_UBR"/>
</dbReference>
<evidence type="ECO:0000259" key="12">
    <source>
        <dbReference type="PROSITE" id="PS51157"/>
    </source>
</evidence>
<dbReference type="InterPro" id="IPR044046">
    <property type="entry name" value="E3_ligase_UBR-like_C"/>
</dbReference>
<keyword evidence="3 10" id="KW-0808">Transferase</keyword>
<name>A0A1Z5JKC4_FISSO</name>
<keyword evidence="7 10" id="KW-0862">Zinc</keyword>
<feature type="region of interest" description="Disordered" evidence="11">
    <location>
        <begin position="38"/>
        <end position="61"/>
    </location>
</feature>
<evidence type="ECO:0000256" key="10">
    <source>
        <dbReference type="RuleBase" id="RU366018"/>
    </source>
</evidence>
<comment type="pathway">
    <text evidence="2 10">Protein modification; protein ubiquitination.</text>
</comment>
<comment type="function">
    <text evidence="10">Ubiquitin ligase protein which is a component of the N-end rule pathway. Recognizes and binds to proteins bearing specific N-terminal residues that are destabilizing according to the N-end rule, leading to their ubiquitination and subsequent degradation.</text>
</comment>
<feature type="compositionally biased region" description="Low complexity" evidence="11">
    <location>
        <begin position="42"/>
        <end position="56"/>
    </location>
</feature>
<dbReference type="InterPro" id="IPR055194">
    <property type="entry name" value="UBR1-like_WH"/>
</dbReference>
<keyword evidence="5 10" id="KW-0863">Zinc-finger</keyword>
<comment type="catalytic activity">
    <reaction evidence="1 10">
        <text>S-ubiquitinyl-[E2 ubiquitin-conjugating enzyme]-L-cysteine + [acceptor protein]-L-lysine = [E2 ubiquitin-conjugating enzyme]-L-cysteine + N(6)-ubiquitinyl-[acceptor protein]-L-lysine.</text>
        <dbReference type="EC" id="2.3.2.27"/>
    </reaction>
</comment>
<comment type="caution">
    <text evidence="13">The sequence shown here is derived from an EMBL/GenBank/DDBJ whole genome shotgun (WGS) entry which is preliminary data.</text>
</comment>
<protein>
    <recommendedName>
        <fullName evidence="10">E3 ubiquitin-protein ligase</fullName>
        <ecNumber evidence="10">2.3.2.27</ecNumber>
    </recommendedName>
</protein>
<evidence type="ECO:0000256" key="4">
    <source>
        <dbReference type="ARBA" id="ARBA00022723"/>
    </source>
</evidence>
<dbReference type="EMBL" id="BDSP01000078">
    <property type="protein sequence ID" value="GAX14248.1"/>
    <property type="molecule type" value="Genomic_DNA"/>
</dbReference>
<feature type="region of interest" description="Disordered" evidence="11">
    <location>
        <begin position="2783"/>
        <end position="2807"/>
    </location>
</feature>
<feature type="region of interest" description="Disordered" evidence="11">
    <location>
        <begin position="1454"/>
        <end position="1475"/>
    </location>
</feature>
<dbReference type="Gene3D" id="2.10.110.30">
    <property type="match status" value="1"/>
</dbReference>
<dbReference type="GO" id="GO:0005737">
    <property type="term" value="C:cytoplasm"/>
    <property type="evidence" value="ECO:0007669"/>
    <property type="project" value="TreeGrafter"/>
</dbReference>
<dbReference type="GO" id="GO:0071596">
    <property type="term" value="P:ubiquitin-dependent protein catabolic process via the N-end rule pathway"/>
    <property type="evidence" value="ECO:0007669"/>
    <property type="project" value="UniProtKB-UniRule"/>
</dbReference>
<dbReference type="Pfam" id="PF02207">
    <property type="entry name" value="zf-UBR"/>
    <property type="match status" value="1"/>
</dbReference>
<comment type="similarity">
    <text evidence="8 10">Belongs to the E3 ubiquitin-protein ligase UBR1-like family.</text>
</comment>
<dbReference type="GO" id="GO:0061630">
    <property type="term" value="F:ubiquitin protein ligase activity"/>
    <property type="evidence" value="ECO:0007669"/>
    <property type="project" value="UniProtKB-UniRule"/>
</dbReference>
<feature type="compositionally biased region" description="Basic and acidic residues" evidence="11">
    <location>
        <begin position="1868"/>
        <end position="1879"/>
    </location>
</feature>
<dbReference type="PANTHER" id="PTHR21497">
    <property type="entry name" value="UBIQUITIN LIGASE E3 ALPHA-RELATED"/>
    <property type="match status" value="1"/>
</dbReference>
<keyword evidence="14" id="KW-1185">Reference proteome</keyword>
<feature type="zinc finger region" description="UBR-type" evidence="9">
    <location>
        <begin position="185"/>
        <end position="256"/>
    </location>
</feature>
<dbReference type="InterPro" id="IPR039164">
    <property type="entry name" value="UBR1-like"/>
</dbReference>
<dbReference type="PANTHER" id="PTHR21497:SF24">
    <property type="entry name" value="E3 UBIQUITIN-PROTEIN LIGASE UBR1"/>
    <property type="match status" value="1"/>
</dbReference>
<dbReference type="InParanoid" id="A0A1Z5JKC4"/>
<keyword evidence="4 10" id="KW-0479">Metal-binding</keyword>
<dbReference type="UniPathway" id="UPA00143"/>
<dbReference type="PROSITE" id="PS51157">
    <property type="entry name" value="ZF_UBR"/>
    <property type="match status" value="1"/>
</dbReference>
<dbReference type="FunFam" id="2.10.110.30:FF:000002">
    <property type="entry name" value="Putative e3 ubiquitin-protein ligase ubr3"/>
    <property type="match status" value="1"/>
</dbReference>
<evidence type="ECO:0000256" key="2">
    <source>
        <dbReference type="ARBA" id="ARBA00004906"/>
    </source>
</evidence>
<dbReference type="Pfam" id="PF22960">
    <property type="entry name" value="WHD_UBR1"/>
    <property type="match status" value="1"/>
</dbReference>
<reference evidence="13 14" key="1">
    <citation type="journal article" date="2015" name="Plant Cell">
        <title>Oil accumulation by the oleaginous diatom Fistulifera solaris as revealed by the genome and transcriptome.</title>
        <authorList>
            <person name="Tanaka T."/>
            <person name="Maeda Y."/>
            <person name="Veluchamy A."/>
            <person name="Tanaka M."/>
            <person name="Abida H."/>
            <person name="Marechal E."/>
            <person name="Bowler C."/>
            <person name="Muto M."/>
            <person name="Sunaga Y."/>
            <person name="Tanaka M."/>
            <person name="Yoshino T."/>
            <person name="Taniguchi T."/>
            <person name="Fukuda Y."/>
            <person name="Nemoto M."/>
            <person name="Matsumoto M."/>
            <person name="Wong P.S."/>
            <person name="Aburatani S."/>
            <person name="Fujibuchi W."/>
        </authorList>
    </citation>
    <scope>NUCLEOTIDE SEQUENCE [LARGE SCALE GENOMIC DNA]</scope>
    <source>
        <strain evidence="13 14">JPCC DA0580</strain>
    </source>
</reference>
<evidence type="ECO:0000256" key="8">
    <source>
        <dbReference type="ARBA" id="ARBA00046341"/>
    </source>
</evidence>
<dbReference type="Pfam" id="PF18995">
    <property type="entry name" value="PRT6_C"/>
    <property type="match status" value="1"/>
</dbReference>
<feature type="region of interest" description="Disordered" evidence="11">
    <location>
        <begin position="1868"/>
        <end position="1891"/>
    </location>
</feature>
<dbReference type="GO" id="GO:0000151">
    <property type="term" value="C:ubiquitin ligase complex"/>
    <property type="evidence" value="ECO:0007669"/>
    <property type="project" value="TreeGrafter"/>
</dbReference>
<organism evidence="13 14">
    <name type="scientific">Fistulifera solaris</name>
    <name type="common">Oleaginous diatom</name>
    <dbReference type="NCBI Taxonomy" id="1519565"/>
    <lineage>
        <taxon>Eukaryota</taxon>
        <taxon>Sar</taxon>
        <taxon>Stramenopiles</taxon>
        <taxon>Ochrophyta</taxon>
        <taxon>Bacillariophyta</taxon>
        <taxon>Bacillariophyceae</taxon>
        <taxon>Bacillariophycidae</taxon>
        <taxon>Naviculales</taxon>
        <taxon>Naviculaceae</taxon>
        <taxon>Fistulifera</taxon>
    </lineage>
</organism>
<evidence type="ECO:0000256" key="3">
    <source>
        <dbReference type="ARBA" id="ARBA00022679"/>
    </source>
</evidence>
<keyword evidence="13" id="KW-0012">Acyltransferase</keyword>
<sequence>MQPERSFPLPAYLKFCPGGITYHGAAPEDFYRLSEYTGTNKSNSRSGRSTPSSVLPSPRPLLPDTLLTKAKQADTRLREYTLLAQPSGAVPVFLPSLSILAEQCFGRLTGCPANAAKSWADAMILHYFESTLDDSAVASEDDIYRGKPIATQPLTGTSTAAALLRKLHEDAQAGQASDSLVGRPRPCGYVFKRGDIAWNCRTCQTDATCVICDTCFRHSDHQGHEVYFHRTSPGGCCDCGDAEAWKSEGCCDKHRPLSSPVGQERPSTELDPMEAVAMSLKGLKDGIDTVSSHPATKLPPRLAAALGVVIGAVVNSILDAVDGAAVGADPVQWKRRWAHEAACIYNGVSNNEQYYLAPEYAFATPATFASDPFQTLPESFDVQLRLHNDDVHTFDEVIEALHGDPRIRRHMEDPANILVPVRESATEMTHHVDADGQVTVKVYSSIANALHGFNRLKASGLHCAVVSNVQVQMELRARVLISWLSEICAAHPAAAALVVHALVQVDPCHDLGGVQVWATARMIPPWIAFDQTDEPLVCRRRFDAFPPHLPSSYLTREECELLHGIASEINATAFISLTGTEPGFYTSVPYRLPSDKYRKSPHSLWGTLPSHYSDPVSRDSKHPLLRRLITGRFDAETATLPNKLTESVFVVDTDLRKQQNPKILTSSLYTHKLPGLHIISGIGSVRISEISARRPPLPYPMHLRHLLGISSFRAPVSPIMLLLLFDPYPTKQLRGSLHVLFLSLLTDSRFKSRFAGALGVAYRPLCTLFCAGVGTEADSPLHFSVQIFTAGSLVRALCHRNAAEKLLLSDHLADSLSPEDSHQNESSIGVFVPPISHVIVRCVHTNLLGATQEISMILKNTFSGSDDNSIDGPLQLGNDNLLPALTYVAGEHPLLTLLPAAHDDGFLDSRSTRHKRLPHILRDLEYVIETPGTATRLLLPHRFPTQYGPSLSLRGEDILSFASIFARMLRLAQGMDTQKRKISGGHVEYEQNRWLEAFGLSLNFAGTRDALAESACSSVDPSSGDISHLKAAREAIGNFFAALLRELKLWLYRESLLETGLPVSPSQGIDISQVTSLQRSTLHVSSSDFSDYNESETLDAVAHSARPVNTVALSCATGIKMTEAQLILIENSLKVAVSRQESQTSDDSLPSQTGPLITDWLRVPHSPLGGDALSFHLPLHRAMAKCIKSMCSVVVPSSYRDSFPSTWWQLPVLDDNQSSVAQIDQTSFSNHPLVSVLRSTLRSGNCRVNWSSGPDCTPHEAQRRRARSRAVSVNIAVAKVIHSLVDHPLRCLAAAQQVERHLWTRNGGSLAGMAMNYSNTPLCRSFRDLDLLLVQLSAAGMSCGLGARRTFSLILSRFSMDGYLCDPERRSAVGASGSSFVSQPSTWVNPPRLQDPDHAVILAESFFAMICVLVTELPSPPPDAVLDNVSLRQSIRRELVHALLAEPRSHSAAMAAASGGISRREESDGNSGSGGGASMFSEAFAAVLEEVGVQKSRTGSRAASGPPVFELKAEVCDEYDPTYYHLKRQEHQHAMDIVERLRKQKLGNDKSKIDSTSLPLVCPPPKAHPRFLPCRLVLHLDLMDAAIRRSLLFALTNGSWLPPSEPTTTGDTNSDKASSDDGEVDVSVLVAGSPSGADVPVTAFNRRVLQTQTSGASFSISRRENETTLFSKEVVAASSVSFLEVLQLLTLQIHTLEECASLHRLLSNLDDESRVLSSGLSINSYLTRLIHVPTSLVDVWALRPHPHGPLQSKGSGENRGSILGLLIALYEHRSDHAAILDSQGGDQADEGHGGARALASSGLKWILRFVNALVDGAQAVSAAIRSATNGVREIKTQDSSTLSWTIDEEVRNAIRRMLANLTDLWPMERGKSESSEKSTPKVSEAGKAAQKRQLEKMRKMQAKFAATIQGLDDQKNINEANTGSDQCIICRCDDVDGENNGPLGFLGHVQRSRVVQMRSTIEANKRKGVPLDLSQTYLVVGHKGCQLRETEAMDSRPLTCLPKGSIVTILSDKVSKDYGVLSRRVFVRHKPENNADQTFTEGWASIQSSQGYVILSPLISTCFTNSRWGSTRPVIKQCGHAAHLRCVETHTLSLHHRAASEQTYDGRFAANIDDGEFLCPLCKQLCNILIPRDKMTEGDSEFMDVEEDCPSGKGELATVRSILRKGCSVHLTSAESESMTSKALDQFGSKLYSAMNVPWDRATQSQRINQQEWLRAIQMWDFEDMSSEDGSVKNTLALLRQQLISWSAVGHNASILEASTRALEEVLPFGTFSVTSDPWQGFNTKSRDSHPMLLELRRMLNASSGLLQLLCRRVADQLTTNDNTGQVTVIGECLASILEGRCWVQDVLSSKGLCGTDAALWSCLYSLISAVPCHVARDGAIAQRCEARATAAAMWTMKGTGRSHDERREVPTPFAIQQLPNEHTCSTGWGTMDPCLDPTQFFSKPFRPAIASVFPYLPLLSWDLNTYTASILSAFLGNPVKMLPTSEQILFVCKTLILARVVQAIVTPCGFDLPDETELDEESCWDDTEVKKQGSALSKLLAHCRFVIDSKSMSHGQELLGDASWYQDSVVLAGLGRAILPFSRSLILMLRAFVSTVHERQQRGGHRVERSTFNEVLESVLCNDDLMTVEDGFCLIKAMDGPLPSQMVDPADEWWELINKWLVAALGLECHHGSRGSTIGSSVDDISSVIGKHIDPQHESTVSNQREHNAPEAPAYYINEPMDHGDSDAESSIEPDHGNFLGLRTDILNDSDDYEEEDVMMQDVEEFPVVSGMVPTFTFFNPALNQNADGEEESSEEYSSSENEGLDGDRAFAHVSKSPIIYYQPSLLGREKVGPGKPGEAFESGRASCVMSDLSHLSLVHLRGVPTFSLVRLPKSFVELYNMVNIVKGSGDDSPNLDDNEDLANSETAICLLTGAVMRSGSPRRTFARAARQPGSCTIHARKTGSGIGIFFLVQKCTVLLMHNNKSAYSPSLYVDVHGEEDPGLKRGRPLFLQEDRFRALERLWRQQGIPGEVAQIRSTSDRVIRDNWY</sequence>
<dbReference type="SMART" id="SM00396">
    <property type="entry name" value="ZnF_UBR1"/>
    <property type="match status" value="1"/>
</dbReference>
<evidence type="ECO:0000256" key="11">
    <source>
        <dbReference type="SAM" id="MobiDB-lite"/>
    </source>
</evidence>
<feature type="domain" description="UBR-type" evidence="12">
    <location>
        <begin position="185"/>
        <end position="256"/>
    </location>
</feature>
<evidence type="ECO:0000256" key="5">
    <source>
        <dbReference type="ARBA" id="ARBA00022771"/>
    </source>
</evidence>
<dbReference type="EC" id="2.3.2.27" evidence="10"/>
<evidence type="ECO:0000256" key="9">
    <source>
        <dbReference type="PROSITE-ProRule" id="PRU00508"/>
    </source>
</evidence>
<dbReference type="CDD" id="cd19673">
    <property type="entry name" value="UBR-box_UBR3"/>
    <property type="match status" value="1"/>
</dbReference>
<evidence type="ECO:0000256" key="6">
    <source>
        <dbReference type="ARBA" id="ARBA00022786"/>
    </source>
</evidence>
<evidence type="ECO:0000256" key="7">
    <source>
        <dbReference type="ARBA" id="ARBA00022833"/>
    </source>
</evidence>
<accession>A0A1Z5JKC4</accession>
<keyword evidence="6 10" id="KW-0833">Ubl conjugation pathway</keyword>
<evidence type="ECO:0000313" key="13">
    <source>
        <dbReference type="EMBL" id="GAX14248.1"/>
    </source>
</evidence>
<dbReference type="GO" id="GO:0016567">
    <property type="term" value="P:protein ubiquitination"/>
    <property type="evidence" value="ECO:0007669"/>
    <property type="project" value="UniProtKB-UniRule"/>
</dbReference>
<proteinExistence type="inferred from homology"/>